<keyword evidence="1" id="KW-0472">Membrane</keyword>
<evidence type="ECO:0000256" key="1">
    <source>
        <dbReference type="SAM" id="Phobius"/>
    </source>
</evidence>
<evidence type="ECO:0008006" key="4">
    <source>
        <dbReference type="Google" id="ProtNLM"/>
    </source>
</evidence>
<dbReference type="AlphaFoldDB" id="A0A1G2DZT0"/>
<accession>A0A1G2DZT0</accession>
<feature type="transmembrane region" description="Helical" evidence="1">
    <location>
        <begin position="14"/>
        <end position="33"/>
    </location>
</feature>
<dbReference type="EMBL" id="MHLX01000028">
    <property type="protein sequence ID" value="OGZ18581.1"/>
    <property type="molecule type" value="Genomic_DNA"/>
</dbReference>
<dbReference type="Proteomes" id="UP000176662">
    <property type="component" value="Unassembled WGS sequence"/>
</dbReference>
<sequence>MKESTSKGFTLVEFMVYTIILAVLINAIGEVALNMFKIGSRTDTIQEVSSNGRFALQRIGQAINSAEAVISPGIEETEGDFLILEFQEEDKNPTVFDVSENTLRIKEGTKEYVELTSSKVNVEGITFKRINSGGLDSVKIEMNIFSDNQKELSEYEFDNFFTGAFTVGKY</sequence>
<protein>
    <recommendedName>
        <fullName evidence="4">Prepilin-type N-terminal cleavage/methylation domain-containing protein</fullName>
    </recommendedName>
</protein>
<keyword evidence="1" id="KW-1133">Transmembrane helix</keyword>
<comment type="caution">
    <text evidence="2">The sequence shown here is derived from an EMBL/GenBank/DDBJ whole genome shotgun (WGS) entry which is preliminary data.</text>
</comment>
<proteinExistence type="predicted"/>
<organism evidence="2 3">
    <name type="scientific">Candidatus Nealsonbacteria bacterium RBG_13_38_11</name>
    <dbReference type="NCBI Taxonomy" id="1801662"/>
    <lineage>
        <taxon>Bacteria</taxon>
        <taxon>Candidatus Nealsoniibacteriota</taxon>
    </lineage>
</organism>
<evidence type="ECO:0000313" key="2">
    <source>
        <dbReference type="EMBL" id="OGZ18581.1"/>
    </source>
</evidence>
<reference evidence="2 3" key="1">
    <citation type="journal article" date="2016" name="Nat. Commun.">
        <title>Thousands of microbial genomes shed light on interconnected biogeochemical processes in an aquifer system.</title>
        <authorList>
            <person name="Anantharaman K."/>
            <person name="Brown C.T."/>
            <person name="Hug L.A."/>
            <person name="Sharon I."/>
            <person name="Castelle C.J."/>
            <person name="Probst A.J."/>
            <person name="Thomas B.C."/>
            <person name="Singh A."/>
            <person name="Wilkins M.J."/>
            <person name="Karaoz U."/>
            <person name="Brodie E.L."/>
            <person name="Williams K.H."/>
            <person name="Hubbard S.S."/>
            <person name="Banfield J.F."/>
        </authorList>
    </citation>
    <scope>NUCLEOTIDE SEQUENCE [LARGE SCALE GENOMIC DNA]</scope>
</reference>
<gene>
    <name evidence="2" type="ORF">A2Z68_00230</name>
</gene>
<evidence type="ECO:0000313" key="3">
    <source>
        <dbReference type="Proteomes" id="UP000176662"/>
    </source>
</evidence>
<keyword evidence="1" id="KW-0812">Transmembrane</keyword>
<name>A0A1G2DZT0_9BACT</name>